<evidence type="ECO:0000256" key="4">
    <source>
        <dbReference type="RuleBase" id="RU361187"/>
    </source>
</evidence>
<evidence type="ECO:0000256" key="1">
    <source>
        <dbReference type="ARBA" id="ARBA00009865"/>
    </source>
</evidence>
<evidence type="ECO:0000313" key="5">
    <source>
        <dbReference type="EMBL" id="MTS28199.1"/>
    </source>
</evidence>
<dbReference type="InterPro" id="IPR006710">
    <property type="entry name" value="Glyco_hydro_43"/>
</dbReference>
<dbReference type="PANTHER" id="PTHR42812:SF14">
    <property type="entry name" value="SECRETED PROTEIN"/>
    <property type="match status" value="1"/>
</dbReference>
<proteinExistence type="inferred from homology"/>
<evidence type="ECO:0000313" key="6">
    <source>
        <dbReference type="Proteomes" id="UP000472755"/>
    </source>
</evidence>
<dbReference type="Pfam" id="PF04616">
    <property type="entry name" value="Glyco_hydro_43"/>
    <property type="match status" value="1"/>
</dbReference>
<dbReference type="PANTHER" id="PTHR42812">
    <property type="entry name" value="BETA-XYLOSIDASE"/>
    <property type="match status" value="1"/>
</dbReference>
<organism evidence="5 6">
    <name type="scientific">Ruthenibacterium lactatiformans</name>
    <dbReference type="NCBI Taxonomy" id="1550024"/>
    <lineage>
        <taxon>Bacteria</taxon>
        <taxon>Bacillati</taxon>
        <taxon>Bacillota</taxon>
        <taxon>Clostridia</taxon>
        <taxon>Eubacteriales</taxon>
        <taxon>Oscillospiraceae</taxon>
        <taxon>Ruthenibacterium</taxon>
    </lineage>
</organism>
<name>A0A6L6LVA7_9FIRM</name>
<evidence type="ECO:0000256" key="3">
    <source>
        <dbReference type="ARBA" id="ARBA00023295"/>
    </source>
</evidence>
<dbReference type="AlphaFoldDB" id="A0A6L6LVA7"/>
<dbReference type="EMBL" id="WMZU01000023">
    <property type="protein sequence ID" value="MTS28199.1"/>
    <property type="molecule type" value="Genomic_DNA"/>
</dbReference>
<dbReference type="GO" id="GO:0004553">
    <property type="term" value="F:hydrolase activity, hydrolyzing O-glycosyl compounds"/>
    <property type="evidence" value="ECO:0007669"/>
    <property type="project" value="InterPro"/>
</dbReference>
<dbReference type="CDD" id="cd08986">
    <property type="entry name" value="GH43-like"/>
    <property type="match status" value="1"/>
</dbReference>
<reference evidence="5 6" key="1">
    <citation type="journal article" date="2019" name="Nat. Med.">
        <title>A library of human gut bacterial isolates paired with longitudinal multiomics data enables mechanistic microbiome research.</title>
        <authorList>
            <person name="Poyet M."/>
            <person name="Groussin M."/>
            <person name="Gibbons S.M."/>
            <person name="Avila-Pacheco J."/>
            <person name="Jiang X."/>
            <person name="Kearney S.M."/>
            <person name="Perrotta A.R."/>
            <person name="Berdy B."/>
            <person name="Zhao S."/>
            <person name="Lieberman T.D."/>
            <person name="Swanson P.K."/>
            <person name="Smith M."/>
            <person name="Roesemann S."/>
            <person name="Alexander J.E."/>
            <person name="Rich S.A."/>
            <person name="Livny J."/>
            <person name="Vlamakis H."/>
            <person name="Clish C."/>
            <person name="Bullock K."/>
            <person name="Deik A."/>
            <person name="Scott J."/>
            <person name="Pierce K.A."/>
            <person name="Xavier R.J."/>
            <person name="Alm E.J."/>
        </authorList>
    </citation>
    <scope>NUCLEOTIDE SEQUENCE [LARGE SCALE GENOMIC DNA]</scope>
    <source>
        <strain evidence="5 6">BIOML-A4</strain>
    </source>
</reference>
<dbReference type="InterPro" id="IPR023296">
    <property type="entry name" value="Glyco_hydro_beta-prop_sf"/>
</dbReference>
<dbReference type="Proteomes" id="UP000472755">
    <property type="component" value="Unassembled WGS sequence"/>
</dbReference>
<dbReference type="GO" id="GO:0005975">
    <property type="term" value="P:carbohydrate metabolic process"/>
    <property type="evidence" value="ECO:0007669"/>
    <property type="project" value="InterPro"/>
</dbReference>
<dbReference type="InterPro" id="IPR051795">
    <property type="entry name" value="Glycosyl_Hydrlase_43"/>
</dbReference>
<keyword evidence="2 4" id="KW-0378">Hydrolase</keyword>
<comment type="similarity">
    <text evidence="1 4">Belongs to the glycosyl hydrolase 43 family.</text>
</comment>
<protein>
    <submittedName>
        <fullName evidence="5">Family 43 glycosylhydrolase</fullName>
    </submittedName>
</protein>
<keyword evidence="3 4" id="KW-0326">Glycosidase</keyword>
<comment type="caution">
    <text evidence="5">The sequence shown here is derived from an EMBL/GenBank/DDBJ whole genome shotgun (WGS) entry which is preliminary data.</text>
</comment>
<accession>A0A6L6LVA7</accession>
<dbReference type="SUPFAM" id="SSF75005">
    <property type="entry name" value="Arabinanase/levansucrase/invertase"/>
    <property type="match status" value="1"/>
</dbReference>
<evidence type="ECO:0000256" key="2">
    <source>
        <dbReference type="ARBA" id="ARBA00022801"/>
    </source>
</evidence>
<gene>
    <name evidence="5" type="ORF">GMD59_13010</name>
</gene>
<dbReference type="Gene3D" id="2.115.10.20">
    <property type="entry name" value="Glycosyl hydrolase domain, family 43"/>
    <property type="match status" value="1"/>
</dbReference>
<dbReference type="RefSeq" id="WP_155202262.1">
    <property type="nucleotide sequence ID" value="NZ_WMZN01000010.1"/>
</dbReference>
<sequence length="341" mass="38619">MTEKRMKMLMEFAQPESLIPQNVKPLFDVWLRDTHIILARDGYYYCTGTTRAPGTENAKLYNDGIRMWRSPDLRQWEDMGLVWSFEKDATWQNRWYAPGGGGRECEPFSDQAHRAVYAPEIHQINGEFYIAASMNWPPQEPGEEGSCTFLLKSASGTAAGPYVDVGNGPLTHRIDASLFVDDDGTVYYVWQDGRVAKMKRDMSGFAEDPHRVPQQHFSPEPYCEGAFIFKARGKYHLCLAIWTMDEGDHLEYSVGSVPQKVSYDCVIATADSVYGPYGERYTAITGGGHNNFFVDKDGRLCATMFGNPVNESYAPFYARPAVIPMEWKGERVHPARRENDG</sequence>